<gene>
    <name evidence="4" type="ORF">INT44_006688</name>
</gene>
<feature type="compositionally biased region" description="Polar residues" evidence="1">
    <location>
        <begin position="594"/>
        <end position="605"/>
    </location>
</feature>
<dbReference type="Pfam" id="PF20597">
    <property type="entry name" value="pAdhesive_15"/>
    <property type="match status" value="1"/>
</dbReference>
<protein>
    <recommendedName>
        <fullName evidence="3">Choice-of-anchor A domain-containing protein</fullName>
    </recommendedName>
</protein>
<evidence type="ECO:0000313" key="5">
    <source>
        <dbReference type="Proteomes" id="UP000612746"/>
    </source>
</evidence>
<feature type="compositionally biased region" description="Basic and acidic residues" evidence="1">
    <location>
        <begin position="702"/>
        <end position="763"/>
    </location>
</feature>
<feature type="region of interest" description="Disordered" evidence="1">
    <location>
        <begin position="392"/>
        <end position="416"/>
    </location>
</feature>
<keyword evidence="5" id="KW-1185">Reference proteome</keyword>
<feature type="signal peptide" evidence="2">
    <location>
        <begin position="1"/>
        <end position="19"/>
    </location>
</feature>
<feature type="region of interest" description="Disordered" evidence="1">
    <location>
        <begin position="666"/>
        <end position="763"/>
    </location>
</feature>
<evidence type="ECO:0000313" key="4">
    <source>
        <dbReference type="EMBL" id="KAG2171898.1"/>
    </source>
</evidence>
<feature type="region of interest" description="Disordered" evidence="1">
    <location>
        <begin position="620"/>
        <end position="652"/>
    </location>
</feature>
<dbReference type="InterPro" id="IPR026588">
    <property type="entry name" value="Choice_anch_A"/>
</dbReference>
<feature type="region of interest" description="Disordered" evidence="1">
    <location>
        <begin position="577"/>
        <end position="605"/>
    </location>
</feature>
<accession>A0A8H7PDG8</accession>
<dbReference type="Proteomes" id="UP000612746">
    <property type="component" value="Unassembled WGS sequence"/>
</dbReference>
<feature type="compositionally biased region" description="Low complexity" evidence="1">
    <location>
        <begin position="579"/>
        <end position="593"/>
    </location>
</feature>
<feature type="compositionally biased region" description="Polar residues" evidence="1">
    <location>
        <begin position="392"/>
        <end position="402"/>
    </location>
</feature>
<feature type="compositionally biased region" description="Low complexity" evidence="1">
    <location>
        <begin position="451"/>
        <end position="467"/>
    </location>
</feature>
<sequence length="763" mass="82653">MLTITSIVLALCLIQYAQADDFVKVRPRSCYVNSPKEFLERYKKDHNALSCLAKTPRRDLSNELAYCECTYDGEGSITKILGFNAIVFGDFTTYGGEDILGRLAVQGNFNAPNYLVNANTIPVCYSGNTVPWGDLALAVGGNILSADTKVHGHWWAAGSGAAIELNEGCNSPAAVDIPFPFNDVLSDLLAMNERLATQTPDLFLSETGELTYNEDISTNCYHVMTLAPCQRNPLSCLFLGQLSSPKAILFGIGNWNGPNEPYPSDGKVVNINVPVFNGDTFEIATNQPSQGADSCKLIWNFYPVDESGNYLSTGSFTIIRHTGSPFAGVVIAPLGNIIDGSSSVFEGAFIAKSYIWEQQNGVEIHNTPPCDYYHFCLPDVTTMATGINQESSSFTLSSAPPMTSTTNNQYSSESSSMTSSTIITTTPGINQESNSFTLSPASLMTSITTNQYSSDSSSMTSSTITTTAPGINQESNSFTLGPAPPMTSITNNQYSSESSSMTSSTITTTAPAINQESNSFTLSPAPLMTSITNNQYSSESSSMTSSTIITTAPGINQESSSFTLSPVPLMTSITNNQYSSESSSMTSSTITTTAPGINQESNSFTLSPAPLMASITTNQYRSESSSMTSSTITTTAPGINQESNSFTLSPVPPMTSILNNQYSSKSSIMTSSTTVPTTTTPGPESTSDATVHNTHIHHTYHHDHDHGHHWHDKDDDKDWHKKDDDEDWHKKDDEKDSHKKDDEKDSHKKDDNEDWHKKDDNED</sequence>
<dbReference type="AlphaFoldDB" id="A0A8H7PDG8"/>
<comment type="caution">
    <text evidence="4">The sequence shown here is derived from an EMBL/GenBank/DDBJ whole genome shotgun (WGS) entry which is preliminary data.</text>
</comment>
<feature type="compositionally biased region" description="Low complexity" evidence="1">
    <location>
        <begin position="622"/>
        <end position="635"/>
    </location>
</feature>
<evidence type="ECO:0000256" key="1">
    <source>
        <dbReference type="SAM" id="MobiDB-lite"/>
    </source>
</evidence>
<proteinExistence type="predicted"/>
<feature type="region of interest" description="Disordered" evidence="1">
    <location>
        <begin position="451"/>
        <end position="502"/>
    </location>
</feature>
<dbReference type="EMBL" id="JAEPRA010000028">
    <property type="protein sequence ID" value="KAG2171898.1"/>
    <property type="molecule type" value="Genomic_DNA"/>
</dbReference>
<feature type="compositionally biased region" description="Low complexity" evidence="1">
    <location>
        <begin position="666"/>
        <end position="687"/>
    </location>
</feature>
<evidence type="ECO:0000256" key="2">
    <source>
        <dbReference type="SAM" id="SignalP"/>
    </source>
</evidence>
<feature type="chain" id="PRO_5034882172" description="Choice-of-anchor A domain-containing protein" evidence="2">
    <location>
        <begin position="20"/>
        <end position="763"/>
    </location>
</feature>
<feature type="domain" description="Choice-of-anchor A" evidence="3">
    <location>
        <begin position="82"/>
        <end position="366"/>
    </location>
</feature>
<organism evidence="4 5">
    <name type="scientific">Umbelopsis vinacea</name>
    <dbReference type="NCBI Taxonomy" id="44442"/>
    <lineage>
        <taxon>Eukaryota</taxon>
        <taxon>Fungi</taxon>
        <taxon>Fungi incertae sedis</taxon>
        <taxon>Mucoromycota</taxon>
        <taxon>Mucoromycotina</taxon>
        <taxon>Umbelopsidomycetes</taxon>
        <taxon>Umbelopsidales</taxon>
        <taxon>Umbelopsidaceae</taxon>
        <taxon>Umbelopsis</taxon>
    </lineage>
</organism>
<feature type="compositionally biased region" description="Polar residues" evidence="1">
    <location>
        <begin position="636"/>
        <end position="648"/>
    </location>
</feature>
<name>A0A8H7PDG8_9FUNG</name>
<evidence type="ECO:0000259" key="3">
    <source>
        <dbReference type="Pfam" id="PF20597"/>
    </source>
</evidence>
<feature type="compositionally biased region" description="Low complexity" evidence="1">
    <location>
        <begin position="403"/>
        <end position="416"/>
    </location>
</feature>
<feature type="compositionally biased region" description="Polar residues" evidence="1">
    <location>
        <begin position="468"/>
        <end position="479"/>
    </location>
</feature>
<keyword evidence="2" id="KW-0732">Signal</keyword>
<reference evidence="4" key="1">
    <citation type="submission" date="2020-12" db="EMBL/GenBank/DDBJ databases">
        <title>Metabolic potential, ecology and presence of endohyphal bacteria is reflected in genomic diversity of Mucoromycotina.</title>
        <authorList>
            <person name="Muszewska A."/>
            <person name="Okrasinska A."/>
            <person name="Steczkiewicz K."/>
            <person name="Drgas O."/>
            <person name="Orlowska M."/>
            <person name="Perlinska-Lenart U."/>
            <person name="Aleksandrzak-Piekarczyk T."/>
            <person name="Szatraj K."/>
            <person name="Zielenkiewicz U."/>
            <person name="Pilsyk S."/>
            <person name="Malc E."/>
            <person name="Mieczkowski P."/>
            <person name="Kruszewska J.S."/>
            <person name="Biernat P."/>
            <person name="Pawlowska J."/>
        </authorList>
    </citation>
    <scope>NUCLEOTIDE SEQUENCE</scope>
    <source>
        <strain evidence="4">WA0000051536</strain>
    </source>
</reference>
<dbReference type="OrthoDB" id="2419531at2759"/>